<keyword evidence="4 11" id="KW-0808">Transferase</keyword>
<evidence type="ECO:0000256" key="6">
    <source>
        <dbReference type="ARBA" id="ARBA00022989"/>
    </source>
</evidence>
<dbReference type="PANTHER" id="PTHR33908:SF11">
    <property type="entry name" value="MEMBRANE PROTEIN"/>
    <property type="match status" value="1"/>
</dbReference>
<accession>A0ABY8WCY9</accession>
<feature type="signal peptide" evidence="9">
    <location>
        <begin position="1"/>
        <end position="22"/>
    </location>
</feature>
<keyword evidence="3 11" id="KW-0328">Glycosyltransferase</keyword>
<name>A0ABY8WCY9_9ACTN</name>
<reference evidence="11 12" key="1">
    <citation type="submission" date="2023-06" db="EMBL/GenBank/DDBJ databases">
        <authorList>
            <person name="Yushchuk O."/>
            <person name="Binda E."/>
            <person name="Ruckert-Reed C."/>
            <person name="Fedorenko V."/>
            <person name="Kalinowski J."/>
            <person name="Marinelli F."/>
        </authorList>
    </citation>
    <scope>NUCLEOTIDE SEQUENCE [LARGE SCALE GENOMIC DNA]</scope>
    <source>
        <strain evidence="11 12">NRRL 3884</strain>
    </source>
</reference>
<keyword evidence="12" id="KW-1185">Reference proteome</keyword>
<dbReference type="InterPro" id="IPR038731">
    <property type="entry name" value="RgtA/B/C-like"/>
</dbReference>
<keyword evidence="6 8" id="KW-1133">Transmembrane helix</keyword>
<keyword evidence="9" id="KW-0732">Signal</keyword>
<feature type="transmembrane region" description="Helical" evidence="8">
    <location>
        <begin position="356"/>
        <end position="375"/>
    </location>
</feature>
<feature type="transmembrane region" description="Helical" evidence="8">
    <location>
        <begin position="102"/>
        <end position="123"/>
    </location>
</feature>
<gene>
    <name evidence="11" type="ORF">ACTOB_007319</name>
</gene>
<dbReference type="EMBL" id="CP126980">
    <property type="protein sequence ID" value="WIM95237.1"/>
    <property type="molecule type" value="Genomic_DNA"/>
</dbReference>
<feature type="transmembrane region" description="Helical" evidence="8">
    <location>
        <begin position="382"/>
        <end position="402"/>
    </location>
</feature>
<evidence type="ECO:0000259" key="10">
    <source>
        <dbReference type="Pfam" id="PF13231"/>
    </source>
</evidence>
<feature type="transmembrane region" description="Helical" evidence="8">
    <location>
        <begin position="408"/>
        <end position="428"/>
    </location>
</feature>
<keyword evidence="7 8" id="KW-0472">Membrane</keyword>
<evidence type="ECO:0000256" key="8">
    <source>
        <dbReference type="SAM" id="Phobius"/>
    </source>
</evidence>
<evidence type="ECO:0000256" key="2">
    <source>
        <dbReference type="ARBA" id="ARBA00022475"/>
    </source>
</evidence>
<feature type="transmembrane region" description="Helical" evidence="8">
    <location>
        <begin position="320"/>
        <end position="350"/>
    </location>
</feature>
<dbReference type="InterPro" id="IPR050297">
    <property type="entry name" value="LipidA_mod_glycosyltrf_83"/>
</dbReference>
<evidence type="ECO:0000256" key="1">
    <source>
        <dbReference type="ARBA" id="ARBA00004651"/>
    </source>
</evidence>
<dbReference type="PANTHER" id="PTHR33908">
    <property type="entry name" value="MANNOSYLTRANSFERASE YKCB-RELATED"/>
    <property type="match status" value="1"/>
</dbReference>
<feature type="chain" id="PRO_5045976671" evidence="9">
    <location>
        <begin position="23"/>
        <end position="540"/>
    </location>
</feature>
<evidence type="ECO:0000313" key="12">
    <source>
        <dbReference type="Proteomes" id="UP001240150"/>
    </source>
</evidence>
<dbReference type="RefSeq" id="WP_284916531.1">
    <property type="nucleotide sequence ID" value="NZ_CP126980.1"/>
</dbReference>
<feature type="transmembrane region" description="Helical" evidence="8">
    <location>
        <begin position="235"/>
        <end position="260"/>
    </location>
</feature>
<organism evidence="11 12">
    <name type="scientific">Actinoplanes oblitus</name>
    <dbReference type="NCBI Taxonomy" id="3040509"/>
    <lineage>
        <taxon>Bacteria</taxon>
        <taxon>Bacillati</taxon>
        <taxon>Actinomycetota</taxon>
        <taxon>Actinomycetes</taxon>
        <taxon>Micromonosporales</taxon>
        <taxon>Micromonosporaceae</taxon>
        <taxon>Actinoplanes</taxon>
    </lineage>
</organism>
<keyword evidence="5 8" id="KW-0812">Transmembrane</keyword>
<dbReference type="GO" id="GO:0016757">
    <property type="term" value="F:glycosyltransferase activity"/>
    <property type="evidence" value="ECO:0007669"/>
    <property type="project" value="UniProtKB-KW"/>
</dbReference>
<feature type="transmembrane region" description="Helical" evidence="8">
    <location>
        <begin position="130"/>
        <end position="146"/>
    </location>
</feature>
<comment type="subcellular location">
    <subcellularLocation>
        <location evidence="1">Cell membrane</location>
        <topology evidence="1">Multi-pass membrane protein</topology>
    </subcellularLocation>
</comment>
<dbReference type="Proteomes" id="UP001240150">
    <property type="component" value="Chromosome"/>
</dbReference>
<feature type="transmembrane region" description="Helical" evidence="8">
    <location>
        <begin position="152"/>
        <end position="174"/>
    </location>
</feature>
<feature type="transmembrane region" description="Helical" evidence="8">
    <location>
        <begin position="186"/>
        <end position="215"/>
    </location>
</feature>
<dbReference type="EC" id="2.4.-.-" evidence="11"/>
<protein>
    <submittedName>
        <fullName evidence="11">Glycosyltransferase family 39 protein</fullName>
        <ecNumber evidence="11">2.4.-.-</ecNumber>
    </submittedName>
</protein>
<evidence type="ECO:0000256" key="3">
    <source>
        <dbReference type="ARBA" id="ARBA00022676"/>
    </source>
</evidence>
<dbReference type="Pfam" id="PF13231">
    <property type="entry name" value="PMT_2"/>
    <property type="match status" value="1"/>
</dbReference>
<evidence type="ECO:0000256" key="9">
    <source>
        <dbReference type="SAM" id="SignalP"/>
    </source>
</evidence>
<evidence type="ECO:0000256" key="7">
    <source>
        <dbReference type="ARBA" id="ARBA00023136"/>
    </source>
</evidence>
<keyword evidence="2" id="KW-1003">Cell membrane</keyword>
<evidence type="ECO:0000256" key="4">
    <source>
        <dbReference type="ARBA" id="ARBA00022679"/>
    </source>
</evidence>
<feature type="domain" description="Glycosyltransferase RgtA/B/C/D-like" evidence="10">
    <location>
        <begin position="106"/>
        <end position="219"/>
    </location>
</feature>
<evidence type="ECO:0000256" key="5">
    <source>
        <dbReference type="ARBA" id="ARBA00022692"/>
    </source>
</evidence>
<proteinExistence type="predicted"/>
<sequence>MPRRRLFYLLAVVAMIGQMAFAMVTTATQQTPTIDEPVYVATAEVYAQQHSLRYNPEHPPLGKLILATGLAFGGAHRLDPAFSGSQTALGRHLLYESGNNPFRLLVAARLPVILLTCLFGLVVLAFGRDLAGPVGGLIALGLYTFSPDVIAHGSLATLDVPAAGLLLTACWLVWRGRDRPYRYLPLAGLALGGALATRASALPAVPLIVGLAALSMWHARRTRPPLLPTPLRRRLVAGAGALVVTGLIAVAVVWVVYLIVDPRLRWTTPAGLPHPGGLKGLAVEWLPVPRAYRDGLLMQFQFERQTFNGFLLGRPYRGNLWYYLPAALLIKTPLGMLALWVAGVLTMLVLPRLRAAALYVLPISAVLLLVAMTGARDYGTRYAIFLPLFLAVAAGTVALLRIRFAVPVAALLVLVTAVSSLRTFPYYLPYSNEAFGGTANTHRNLHDSNVDWGQDLARLSRKLRTDYPGQPVWLIYKGSGVPAYYGITAADPYSVPFDRVHGILVVSDSRVALASPKLKQLLDTSTPIDQVGYSMTIYKR</sequence>
<evidence type="ECO:0000313" key="11">
    <source>
        <dbReference type="EMBL" id="WIM95237.1"/>
    </source>
</evidence>